<dbReference type="GO" id="GO:0051537">
    <property type="term" value="F:2 iron, 2 sulfur cluster binding"/>
    <property type="evidence" value="ECO:0007669"/>
    <property type="project" value="UniProtKB-KW"/>
</dbReference>
<feature type="non-terminal residue" evidence="6">
    <location>
        <position position="1"/>
    </location>
</feature>
<dbReference type="SUPFAM" id="SSF47741">
    <property type="entry name" value="CO dehydrogenase ISP C-domain like"/>
    <property type="match status" value="1"/>
</dbReference>
<dbReference type="PANTHER" id="PTHR44379:SF2">
    <property type="entry name" value="BLR6218 PROTEIN"/>
    <property type="match status" value="1"/>
</dbReference>
<dbReference type="Gene3D" id="1.10.150.120">
    <property type="entry name" value="[2Fe-2S]-binding domain"/>
    <property type="match status" value="1"/>
</dbReference>
<feature type="domain" description="[2Fe-2S]-binding" evidence="5">
    <location>
        <begin position="16"/>
        <end position="87"/>
    </location>
</feature>
<dbReference type="Pfam" id="PF01799">
    <property type="entry name" value="Fer2_2"/>
    <property type="match status" value="1"/>
</dbReference>
<gene>
    <name evidence="6" type="ORF">METZ01_LOCUS165152</name>
</gene>
<evidence type="ECO:0000256" key="3">
    <source>
        <dbReference type="ARBA" id="ARBA00023004"/>
    </source>
</evidence>
<dbReference type="InterPro" id="IPR036884">
    <property type="entry name" value="2Fe-2S-bd_dom_sf"/>
</dbReference>
<evidence type="ECO:0000256" key="1">
    <source>
        <dbReference type="ARBA" id="ARBA00022714"/>
    </source>
</evidence>
<keyword evidence="1" id="KW-0001">2Fe-2S</keyword>
<dbReference type="EMBL" id="UINC01029490">
    <property type="protein sequence ID" value="SVB12298.1"/>
    <property type="molecule type" value="Genomic_DNA"/>
</dbReference>
<sequence>SCMTTVEFAEDSEITTIEGLSEDGTHPVQQAWFEEDVPQCGYCQSGQIMTAVSFLDRNPKPTESDIDSAMKMNICRCGTYPSIKKAINRVADKQVSADE</sequence>
<evidence type="ECO:0000256" key="4">
    <source>
        <dbReference type="ARBA" id="ARBA00023014"/>
    </source>
</evidence>
<reference evidence="6" key="1">
    <citation type="submission" date="2018-05" db="EMBL/GenBank/DDBJ databases">
        <authorList>
            <person name="Lanie J.A."/>
            <person name="Ng W.-L."/>
            <person name="Kazmierczak K.M."/>
            <person name="Andrzejewski T.M."/>
            <person name="Davidsen T.M."/>
            <person name="Wayne K.J."/>
            <person name="Tettelin H."/>
            <person name="Glass J.I."/>
            <person name="Rusch D."/>
            <person name="Podicherti R."/>
            <person name="Tsui H.-C.T."/>
            <person name="Winkler M.E."/>
        </authorList>
    </citation>
    <scope>NUCLEOTIDE SEQUENCE</scope>
</reference>
<protein>
    <recommendedName>
        <fullName evidence="5">[2Fe-2S]-binding domain-containing protein</fullName>
    </recommendedName>
</protein>
<proteinExistence type="predicted"/>
<accession>A0A382BES6</accession>
<evidence type="ECO:0000256" key="2">
    <source>
        <dbReference type="ARBA" id="ARBA00022723"/>
    </source>
</evidence>
<dbReference type="AlphaFoldDB" id="A0A382BES6"/>
<keyword evidence="4" id="KW-0411">Iron-sulfur</keyword>
<keyword evidence="3" id="KW-0408">Iron</keyword>
<evidence type="ECO:0000259" key="5">
    <source>
        <dbReference type="Pfam" id="PF01799"/>
    </source>
</evidence>
<dbReference type="InterPro" id="IPR051452">
    <property type="entry name" value="Diverse_Oxidoreductases"/>
</dbReference>
<dbReference type="PANTHER" id="PTHR44379">
    <property type="entry name" value="OXIDOREDUCTASE WITH IRON-SULFUR SUBUNIT"/>
    <property type="match status" value="1"/>
</dbReference>
<organism evidence="6">
    <name type="scientific">marine metagenome</name>
    <dbReference type="NCBI Taxonomy" id="408172"/>
    <lineage>
        <taxon>unclassified sequences</taxon>
        <taxon>metagenomes</taxon>
        <taxon>ecological metagenomes</taxon>
    </lineage>
</organism>
<dbReference type="GO" id="GO:0046872">
    <property type="term" value="F:metal ion binding"/>
    <property type="evidence" value="ECO:0007669"/>
    <property type="project" value="UniProtKB-KW"/>
</dbReference>
<name>A0A382BES6_9ZZZZ</name>
<dbReference type="GO" id="GO:0016491">
    <property type="term" value="F:oxidoreductase activity"/>
    <property type="evidence" value="ECO:0007669"/>
    <property type="project" value="InterPro"/>
</dbReference>
<keyword evidence="2" id="KW-0479">Metal-binding</keyword>
<dbReference type="InterPro" id="IPR002888">
    <property type="entry name" value="2Fe-2S-bd"/>
</dbReference>
<evidence type="ECO:0000313" key="6">
    <source>
        <dbReference type="EMBL" id="SVB12298.1"/>
    </source>
</evidence>